<protein>
    <submittedName>
        <fullName evidence="2">ABC transporter substrate-binding protein</fullName>
    </submittedName>
</protein>
<dbReference type="Gene3D" id="3.40.190.10">
    <property type="entry name" value="Periplasmic binding protein-like II"/>
    <property type="match status" value="1"/>
</dbReference>
<organism evidence="2 3">
    <name type="scientific">Orrella marina</name>
    <dbReference type="NCBI Taxonomy" id="2163011"/>
    <lineage>
        <taxon>Bacteria</taxon>
        <taxon>Pseudomonadati</taxon>
        <taxon>Pseudomonadota</taxon>
        <taxon>Betaproteobacteria</taxon>
        <taxon>Burkholderiales</taxon>
        <taxon>Alcaligenaceae</taxon>
        <taxon>Orrella</taxon>
    </lineage>
</organism>
<dbReference type="PANTHER" id="PTHR42928">
    <property type="entry name" value="TRICARBOXYLATE-BINDING PROTEIN"/>
    <property type="match status" value="1"/>
</dbReference>
<sequence length="362" mass="39091">MSRNHVTVIPLMSLPSRGTIVVICRCNQRRRIKKQYPETNTMKPLHRVATLLLASLAFGASSSHAESFPSRPVTLIVPFATGGSNDIVARLLAKELGTIWKQPVIVDNRPGAGAAIGSAYAAKQEPDGYTLLIASVTFTMAPAVRDMPFDPVNDFSRIGLIGEIPLALGAKPTVTASTPQEYFEYLKALPNGTYGATGVGSIQHFAGELLNMKIGSSILAAQYKGGGPAMNDVMGGHIEFSIGSLNQMLPQFKAGNIKGIAVTSTERSPAAPELPTLKESGLDDYDLTQWWGVLGPKGMSKERIAQINDAIRQAVTTIDMSQALERDGGRVRPMTPEEFDKFMDTNFEQWKALAVQTGMKKK</sequence>
<dbReference type="PANTHER" id="PTHR42928:SF5">
    <property type="entry name" value="BLR1237 PROTEIN"/>
    <property type="match status" value="1"/>
</dbReference>
<accession>A0A2R4XN14</accession>
<dbReference type="InterPro" id="IPR042100">
    <property type="entry name" value="Bug_dom1"/>
</dbReference>
<dbReference type="InterPro" id="IPR005064">
    <property type="entry name" value="BUG"/>
</dbReference>
<evidence type="ECO:0000256" key="1">
    <source>
        <dbReference type="ARBA" id="ARBA00006987"/>
    </source>
</evidence>
<dbReference type="Pfam" id="PF03401">
    <property type="entry name" value="TctC"/>
    <property type="match status" value="1"/>
</dbReference>
<name>A0A2R4XN14_9BURK</name>
<dbReference type="EMBL" id="CP028901">
    <property type="protein sequence ID" value="AWB35197.1"/>
    <property type="molecule type" value="Genomic_DNA"/>
</dbReference>
<dbReference type="CDD" id="cd13578">
    <property type="entry name" value="PBP2_Bug27"/>
    <property type="match status" value="1"/>
</dbReference>
<reference evidence="2 3" key="1">
    <citation type="submission" date="2018-04" db="EMBL/GenBank/DDBJ databases">
        <title>Bordetella sp. HZ20 isolated from seawater.</title>
        <authorList>
            <person name="Sun C."/>
        </authorList>
    </citation>
    <scope>NUCLEOTIDE SEQUENCE [LARGE SCALE GENOMIC DNA]</scope>
    <source>
        <strain evidence="2 3">HZ20</strain>
    </source>
</reference>
<dbReference type="KEGG" id="boz:DBV39_17280"/>
<dbReference type="Gene3D" id="3.40.190.150">
    <property type="entry name" value="Bordetella uptake gene, domain 1"/>
    <property type="match status" value="1"/>
</dbReference>
<evidence type="ECO:0000313" key="2">
    <source>
        <dbReference type="EMBL" id="AWB35197.1"/>
    </source>
</evidence>
<dbReference type="AlphaFoldDB" id="A0A2R4XN14"/>
<proteinExistence type="inferred from homology"/>
<keyword evidence="3" id="KW-1185">Reference proteome</keyword>
<dbReference type="Proteomes" id="UP000244571">
    <property type="component" value="Chromosome"/>
</dbReference>
<gene>
    <name evidence="2" type="ORF">DBV39_17280</name>
</gene>
<dbReference type="PIRSF" id="PIRSF017082">
    <property type="entry name" value="YflP"/>
    <property type="match status" value="1"/>
</dbReference>
<comment type="similarity">
    <text evidence="1">Belongs to the UPF0065 (bug) family.</text>
</comment>
<evidence type="ECO:0000313" key="3">
    <source>
        <dbReference type="Proteomes" id="UP000244571"/>
    </source>
</evidence>